<evidence type="ECO:0000313" key="3">
    <source>
        <dbReference type="Proteomes" id="UP000684084"/>
    </source>
</evidence>
<proteinExistence type="predicted"/>
<keyword evidence="1" id="KW-0472">Membrane</keyword>
<organism evidence="2 3">
    <name type="scientific">Rhizophagus irregularis</name>
    <dbReference type="NCBI Taxonomy" id="588596"/>
    <lineage>
        <taxon>Eukaryota</taxon>
        <taxon>Fungi</taxon>
        <taxon>Fungi incertae sedis</taxon>
        <taxon>Mucoromycota</taxon>
        <taxon>Glomeromycotina</taxon>
        <taxon>Glomeromycetes</taxon>
        <taxon>Glomerales</taxon>
        <taxon>Glomeraceae</taxon>
        <taxon>Rhizophagus</taxon>
    </lineage>
</organism>
<comment type="caution">
    <text evidence="2">The sequence shown here is derived from an EMBL/GenBank/DDBJ whole genome shotgun (WGS) entry which is preliminary data.</text>
</comment>
<evidence type="ECO:0000256" key="1">
    <source>
        <dbReference type="SAM" id="Phobius"/>
    </source>
</evidence>
<dbReference type="EMBL" id="CAGKOT010000010">
    <property type="protein sequence ID" value="CAB5355887.1"/>
    <property type="molecule type" value="Genomic_DNA"/>
</dbReference>
<sequence>MTEIWKLKLFSDNQLSTNLLEYIYLALISYQIVMHVIICCFFNWLSSNGLKLIFIVSGILWLIIPAIYTHFTINELGNVPFLCSQLICKIRATNLIIMWIGFITIFFMTICIVFFENEKLNLLMGKKRKINNNKKQKRPRKNSKCSEVGAKLNFFPTNCKDFPFPLLPLL</sequence>
<accession>A0A915YZ74</accession>
<feature type="transmembrane region" description="Helical" evidence="1">
    <location>
        <begin position="96"/>
        <end position="115"/>
    </location>
</feature>
<dbReference type="Proteomes" id="UP000684084">
    <property type="component" value="Unassembled WGS sequence"/>
</dbReference>
<name>A0A915YZ74_9GLOM</name>
<keyword evidence="1" id="KW-1133">Transmembrane helix</keyword>
<feature type="transmembrane region" description="Helical" evidence="1">
    <location>
        <begin position="52"/>
        <end position="71"/>
    </location>
</feature>
<dbReference type="VEuPathDB" id="FungiDB:RhiirFUN_012138"/>
<dbReference type="OrthoDB" id="2401374at2759"/>
<feature type="transmembrane region" description="Helical" evidence="1">
    <location>
        <begin position="22"/>
        <end position="45"/>
    </location>
</feature>
<gene>
    <name evidence="2" type="ORF">CHRIB12_LOCUS6210</name>
</gene>
<dbReference type="AlphaFoldDB" id="A0A915YZ74"/>
<evidence type="ECO:0000313" key="2">
    <source>
        <dbReference type="EMBL" id="CAB5355887.1"/>
    </source>
</evidence>
<reference evidence="2" key="1">
    <citation type="submission" date="2020-05" db="EMBL/GenBank/DDBJ databases">
        <authorList>
            <person name="Rincon C."/>
            <person name="Sanders R I."/>
            <person name="Robbins C."/>
            <person name="Chaturvedi A."/>
        </authorList>
    </citation>
    <scope>NUCLEOTIDE SEQUENCE</scope>
    <source>
        <strain evidence="2">CHB12</strain>
    </source>
</reference>
<keyword evidence="1" id="KW-0812">Transmembrane</keyword>
<protein>
    <submittedName>
        <fullName evidence="2">Uncharacterized protein</fullName>
    </submittedName>
</protein>